<sequence length="835" mass="94535">MEYTSITGYNNRKKSSMEGEDVSQKCFHFNVGGCLFSIPLNRLAGFQESVLWKEAFSLSRFQDSRLFIDRDGCTFRHLHYYINTAKLASSCATEVNLLSEQASVLNLTSLLQALENLKTGKHYLRARPVDVHISERASVNYWKTRICNTKLPELIRSPVSTGLHDKAPLGLIGTPLLDTDEEVHFCFLLLDLVKKYPSLVNEDNLLWLCEEAAIIECGCTNYLHTENIVLPDKFTDYEILTNEADILGLSELIQAVKEHRQNSGIDCDYYSVNNQDTSPSSLPECAARPLYIMVLELLVKYPDSALGQLHVESNLEGSKLYITGTGVIFQHVRNWLGTCRLPLTENISELSELCKYVDKQDNAYQAMKDAIKEYLRSRKETAQDSEIRYLEMREKAWTASIENVTVYQIIKIYIGTHWYATYLKTLLKYPELLSNFKKVRWIAFGQSLYIKGDGQMFRHILNFLRVGRLLLPSEFNESGSEASFSSGGSHDGFKEDEAEIEEVKYEEQLKDFTEEYNRPQETDGQDTLDLYKRAASPYWVYKPPTTMQSQSTETLACPRSSTPHTSSEAIPQKREAKYALESEVQSKDELAAPLKKLVRLVENWGTNTNECVPSSFSAGRSTSKGSTNMSFNTPLAHAFLGEHFPSDRGILRAAGFSTCFSKQVFEEYLKRGSAMHCLADGRKCGNKSKYTGFVGAPKVELGAYGDPLLQRLHHDKACAPMLTGNLLNGKVFKKSKKFQRAEKQLPCSGCIIRVEHPPVVGNHSSESFRESVIYTVKTAHSDIAFVHFNLTYEEILYARECHRFLTGIILDSKRLEDSEEATMKIANLVNLLWVG</sequence>
<dbReference type="PANTHER" id="PTHR14499">
    <property type="entry name" value="POTASSIUM CHANNEL TETRAMERIZATION DOMAIN-CONTAINING"/>
    <property type="match status" value="1"/>
</dbReference>
<dbReference type="Pfam" id="PF02214">
    <property type="entry name" value="BTB_2"/>
    <property type="match status" value="1"/>
</dbReference>
<evidence type="ECO:0000259" key="2">
    <source>
        <dbReference type="Pfam" id="PF02214"/>
    </source>
</evidence>
<dbReference type="CDD" id="cd18373">
    <property type="entry name" value="BTB1_POZ_KCTD19"/>
    <property type="match status" value="1"/>
</dbReference>
<proteinExistence type="predicted"/>
<dbReference type="PANTHER" id="PTHR14499:SF20">
    <property type="entry name" value="BTB_POZ DOMAIN-CONTAINING PROTEIN KCTD19"/>
    <property type="match status" value="1"/>
</dbReference>
<dbReference type="SUPFAM" id="SSF54695">
    <property type="entry name" value="POZ domain"/>
    <property type="match status" value="2"/>
</dbReference>
<protein>
    <submittedName>
        <fullName evidence="3">BTB/POZ domain-containing protein KCTD19</fullName>
    </submittedName>
</protein>
<dbReference type="InterPro" id="IPR003131">
    <property type="entry name" value="T1-type_BTB"/>
</dbReference>
<dbReference type="AlphaFoldDB" id="A0A444ULI7"/>
<feature type="region of interest" description="Disordered" evidence="1">
    <location>
        <begin position="553"/>
        <end position="572"/>
    </location>
</feature>
<accession>A0A444ULI7</accession>
<dbReference type="GO" id="GO:0051260">
    <property type="term" value="P:protein homooligomerization"/>
    <property type="evidence" value="ECO:0007669"/>
    <property type="project" value="InterPro"/>
</dbReference>
<comment type="caution">
    <text evidence="3">The sequence shown here is derived from an EMBL/GenBank/DDBJ whole genome shotgun (WGS) entry which is preliminary data.</text>
</comment>
<feature type="domain" description="Potassium channel tetramerisation-type BTB" evidence="2">
    <location>
        <begin position="29"/>
        <end position="110"/>
    </location>
</feature>
<evidence type="ECO:0000313" key="4">
    <source>
        <dbReference type="Proteomes" id="UP000289886"/>
    </source>
</evidence>
<evidence type="ECO:0000313" key="3">
    <source>
        <dbReference type="EMBL" id="RXM36050.1"/>
    </source>
</evidence>
<keyword evidence="4" id="KW-1185">Reference proteome</keyword>
<feature type="compositionally biased region" description="Polar residues" evidence="1">
    <location>
        <begin position="553"/>
        <end position="569"/>
    </location>
</feature>
<reference evidence="3 4" key="1">
    <citation type="submission" date="2019-01" db="EMBL/GenBank/DDBJ databases">
        <title>Draft Genome and Complete Hox-Cluster Characterization of the Sterlet Sturgeon (Acipenser ruthenus).</title>
        <authorList>
            <person name="Wei Q."/>
        </authorList>
    </citation>
    <scope>NUCLEOTIDE SEQUENCE [LARGE SCALE GENOMIC DNA]</scope>
    <source>
        <strain evidence="3">WHYD16114868_AA</strain>
        <tissue evidence="3">Blood</tissue>
    </source>
</reference>
<dbReference type="InterPro" id="IPR011333">
    <property type="entry name" value="SKP1/BTB/POZ_sf"/>
</dbReference>
<dbReference type="Proteomes" id="UP000289886">
    <property type="component" value="Unassembled WGS sequence"/>
</dbReference>
<organism evidence="3 4">
    <name type="scientific">Acipenser ruthenus</name>
    <name type="common">Sterlet sturgeon</name>
    <dbReference type="NCBI Taxonomy" id="7906"/>
    <lineage>
        <taxon>Eukaryota</taxon>
        <taxon>Metazoa</taxon>
        <taxon>Chordata</taxon>
        <taxon>Craniata</taxon>
        <taxon>Vertebrata</taxon>
        <taxon>Euteleostomi</taxon>
        <taxon>Actinopterygii</taxon>
        <taxon>Chondrostei</taxon>
        <taxon>Acipenseriformes</taxon>
        <taxon>Acipenseridae</taxon>
        <taxon>Acipenser</taxon>
    </lineage>
</organism>
<dbReference type="Gene3D" id="3.30.710.10">
    <property type="entry name" value="Potassium Channel Kv1.1, Chain A"/>
    <property type="match status" value="2"/>
</dbReference>
<evidence type="ECO:0000256" key="1">
    <source>
        <dbReference type="SAM" id="MobiDB-lite"/>
    </source>
</evidence>
<name>A0A444ULI7_ACIRT</name>
<gene>
    <name evidence="3" type="ORF">EOD39_3771</name>
</gene>
<dbReference type="EMBL" id="SCEB01214317">
    <property type="protein sequence ID" value="RXM36050.1"/>
    <property type="molecule type" value="Genomic_DNA"/>
</dbReference>